<dbReference type="InterPro" id="IPR004358">
    <property type="entry name" value="Sig_transdc_His_kin-like_C"/>
</dbReference>
<evidence type="ECO:0000259" key="9">
    <source>
        <dbReference type="PROSITE" id="PS01124"/>
    </source>
</evidence>
<evidence type="ECO:0000256" key="7">
    <source>
        <dbReference type="PROSITE-ProRule" id="PRU00169"/>
    </source>
</evidence>
<evidence type="ECO:0000256" key="6">
    <source>
        <dbReference type="ARBA" id="ARBA00023163"/>
    </source>
</evidence>
<dbReference type="PRINTS" id="PR00344">
    <property type="entry name" value="BCTRLSENSOR"/>
</dbReference>
<evidence type="ECO:0000313" key="13">
    <source>
        <dbReference type="Proteomes" id="UP001623852"/>
    </source>
</evidence>
<dbReference type="SUPFAM" id="SSF63829">
    <property type="entry name" value="Calcium-dependent phosphotriesterase"/>
    <property type="match status" value="2"/>
</dbReference>
<evidence type="ECO:0000256" key="5">
    <source>
        <dbReference type="ARBA" id="ARBA00023125"/>
    </source>
</evidence>
<dbReference type="InterPro" id="IPR011006">
    <property type="entry name" value="CheY-like_superfamily"/>
</dbReference>
<feature type="modified residue" description="4-aspartylphosphate" evidence="7">
    <location>
        <position position="1138"/>
    </location>
</feature>
<dbReference type="SUPFAM" id="SSF47384">
    <property type="entry name" value="Homodimeric domain of signal transducing histidine kinase"/>
    <property type="match status" value="1"/>
</dbReference>
<dbReference type="InterPro" id="IPR001789">
    <property type="entry name" value="Sig_transdc_resp-reg_receiver"/>
</dbReference>
<dbReference type="PROSITE" id="PS00041">
    <property type="entry name" value="HTH_ARAC_FAMILY_1"/>
    <property type="match status" value="1"/>
</dbReference>
<dbReference type="InterPro" id="IPR003661">
    <property type="entry name" value="HisK_dim/P_dom"/>
</dbReference>
<comment type="catalytic activity">
    <reaction evidence="1">
        <text>ATP + protein L-histidine = ADP + protein N-phospho-L-histidine.</text>
        <dbReference type="EC" id="2.7.13.3"/>
    </reaction>
</comment>
<evidence type="ECO:0000259" key="11">
    <source>
        <dbReference type="PROSITE" id="PS50110"/>
    </source>
</evidence>
<dbReference type="SMART" id="SM00388">
    <property type="entry name" value="HisKA"/>
    <property type="match status" value="1"/>
</dbReference>
<dbReference type="CDD" id="cd00075">
    <property type="entry name" value="HATPase"/>
    <property type="match status" value="1"/>
</dbReference>
<dbReference type="Gene3D" id="1.10.10.60">
    <property type="entry name" value="Homeodomain-like"/>
    <property type="match status" value="1"/>
</dbReference>
<dbReference type="SUPFAM" id="SSF52172">
    <property type="entry name" value="CheY-like"/>
    <property type="match status" value="1"/>
</dbReference>
<feature type="domain" description="HTH araC/xylS-type" evidence="9">
    <location>
        <begin position="1237"/>
        <end position="1336"/>
    </location>
</feature>
<dbReference type="InterPro" id="IPR009057">
    <property type="entry name" value="Homeodomain-like_sf"/>
</dbReference>
<dbReference type="CDD" id="cd17574">
    <property type="entry name" value="REC_OmpR"/>
    <property type="match status" value="1"/>
</dbReference>
<dbReference type="CDD" id="cd00082">
    <property type="entry name" value="HisKA"/>
    <property type="match status" value="1"/>
</dbReference>
<keyword evidence="6" id="KW-0804">Transcription</keyword>
<dbReference type="RefSeq" id="WP_406843936.1">
    <property type="nucleotide sequence ID" value="NZ_CP150845.1"/>
</dbReference>
<dbReference type="Proteomes" id="UP001623852">
    <property type="component" value="Chromosome"/>
</dbReference>
<name>A0ABZ2UCW1_9FLAO</name>
<dbReference type="SMART" id="SM00448">
    <property type="entry name" value="REC"/>
    <property type="match status" value="1"/>
</dbReference>
<dbReference type="Gene3D" id="2.130.10.10">
    <property type="entry name" value="YVTN repeat-like/Quinoprotein amine dehydrogenase"/>
    <property type="match status" value="2"/>
</dbReference>
<dbReference type="InterPro" id="IPR018062">
    <property type="entry name" value="HTH_AraC-typ_CS"/>
</dbReference>
<dbReference type="InterPro" id="IPR018060">
    <property type="entry name" value="HTH_AraC"/>
</dbReference>
<dbReference type="SMART" id="SM00387">
    <property type="entry name" value="HATPase_c"/>
    <property type="match status" value="1"/>
</dbReference>
<dbReference type="PROSITE" id="PS50110">
    <property type="entry name" value="RESPONSE_REGULATORY"/>
    <property type="match status" value="1"/>
</dbReference>
<dbReference type="SUPFAM" id="SSF55874">
    <property type="entry name" value="ATPase domain of HSP90 chaperone/DNA topoisomerase II/histidine kinase"/>
    <property type="match status" value="1"/>
</dbReference>
<dbReference type="InterPro" id="IPR011110">
    <property type="entry name" value="Reg_prop"/>
</dbReference>
<accession>A0ABZ2UCW1</accession>
<evidence type="ECO:0000259" key="10">
    <source>
        <dbReference type="PROSITE" id="PS50109"/>
    </source>
</evidence>
<dbReference type="Gene3D" id="3.40.50.2300">
    <property type="match status" value="1"/>
</dbReference>
<dbReference type="Gene3D" id="2.60.40.10">
    <property type="entry name" value="Immunoglobulins"/>
    <property type="match status" value="1"/>
</dbReference>
<dbReference type="PROSITE" id="PS01124">
    <property type="entry name" value="HTH_ARAC_FAMILY_2"/>
    <property type="match status" value="1"/>
</dbReference>
<dbReference type="SUPFAM" id="SSF46689">
    <property type="entry name" value="Homeodomain-like"/>
    <property type="match status" value="1"/>
</dbReference>
<evidence type="ECO:0000256" key="3">
    <source>
        <dbReference type="ARBA" id="ARBA00022553"/>
    </source>
</evidence>
<organism evidence="12 13">
    <name type="scientific">Flavobacterium soyae</name>
    <dbReference type="NCBI Taxonomy" id="2903098"/>
    <lineage>
        <taxon>Bacteria</taxon>
        <taxon>Pseudomonadati</taxon>
        <taxon>Bacteroidota</taxon>
        <taxon>Flavobacteriia</taxon>
        <taxon>Flavobacteriales</taxon>
        <taxon>Flavobacteriaceae</taxon>
        <taxon>Flavobacterium</taxon>
    </lineage>
</organism>
<dbReference type="EMBL" id="CP150845">
    <property type="protein sequence ID" value="WYZ19232.1"/>
    <property type="molecule type" value="Genomic_DNA"/>
</dbReference>
<dbReference type="Pfam" id="PF00512">
    <property type="entry name" value="HisKA"/>
    <property type="match status" value="1"/>
</dbReference>
<evidence type="ECO:0000313" key="12">
    <source>
        <dbReference type="EMBL" id="WYZ19232.1"/>
    </source>
</evidence>
<keyword evidence="13" id="KW-1185">Reference proteome</keyword>
<dbReference type="PANTHER" id="PTHR43547:SF2">
    <property type="entry name" value="HYBRID SIGNAL TRANSDUCTION HISTIDINE KINASE C"/>
    <property type="match status" value="1"/>
</dbReference>
<dbReference type="InterPro" id="IPR011123">
    <property type="entry name" value="Y_Y_Y"/>
</dbReference>
<keyword evidence="8" id="KW-0812">Transmembrane</keyword>
<reference evidence="12 13" key="1">
    <citation type="submission" date="2024-03" db="EMBL/GenBank/DDBJ databases">
        <title>Flavobacterium soyae.</title>
        <authorList>
            <person name="Zheng W."/>
        </authorList>
    </citation>
    <scope>NUCLEOTIDE SEQUENCE [LARGE SCALE GENOMIC DNA]</scope>
    <source>
        <strain evidence="12 13">55</strain>
    </source>
</reference>
<feature type="transmembrane region" description="Helical" evidence="8">
    <location>
        <begin position="784"/>
        <end position="806"/>
    </location>
</feature>
<evidence type="ECO:0000256" key="2">
    <source>
        <dbReference type="ARBA" id="ARBA00012438"/>
    </source>
</evidence>
<dbReference type="Gene3D" id="1.10.287.130">
    <property type="match status" value="1"/>
</dbReference>
<keyword evidence="3 7" id="KW-0597">Phosphoprotein</keyword>
<evidence type="ECO:0000256" key="4">
    <source>
        <dbReference type="ARBA" id="ARBA00023015"/>
    </source>
</evidence>
<dbReference type="Pfam" id="PF07494">
    <property type="entry name" value="Reg_prop"/>
    <property type="match status" value="6"/>
</dbReference>
<gene>
    <name evidence="12" type="ORF">AABD74_18930</name>
</gene>
<keyword evidence="5" id="KW-0238">DNA-binding</keyword>
<dbReference type="InterPro" id="IPR036890">
    <property type="entry name" value="HATPase_C_sf"/>
</dbReference>
<keyword evidence="8" id="KW-1133">Transmembrane helix</keyword>
<dbReference type="Gene3D" id="3.30.565.10">
    <property type="entry name" value="Histidine kinase-like ATPase, C-terminal domain"/>
    <property type="match status" value="1"/>
</dbReference>
<dbReference type="PANTHER" id="PTHR43547">
    <property type="entry name" value="TWO-COMPONENT HISTIDINE KINASE"/>
    <property type="match status" value="1"/>
</dbReference>
<proteinExistence type="predicted"/>
<protein>
    <recommendedName>
        <fullName evidence="2">histidine kinase</fullName>
        <ecNumber evidence="2">2.7.13.3</ecNumber>
    </recommendedName>
</protein>
<feature type="domain" description="Histidine kinase" evidence="10">
    <location>
        <begin position="842"/>
        <end position="1056"/>
    </location>
</feature>
<dbReference type="EC" id="2.7.13.3" evidence="2"/>
<evidence type="ECO:0000256" key="8">
    <source>
        <dbReference type="SAM" id="Phobius"/>
    </source>
</evidence>
<dbReference type="InterPro" id="IPR005467">
    <property type="entry name" value="His_kinase_dom"/>
</dbReference>
<dbReference type="InterPro" id="IPR003594">
    <property type="entry name" value="HATPase_dom"/>
</dbReference>
<dbReference type="InterPro" id="IPR013783">
    <property type="entry name" value="Ig-like_fold"/>
</dbReference>
<dbReference type="Pfam" id="PF02518">
    <property type="entry name" value="HATPase_c"/>
    <property type="match status" value="1"/>
</dbReference>
<dbReference type="InterPro" id="IPR015943">
    <property type="entry name" value="WD40/YVTN_repeat-like_dom_sf"/>
</dbReference>
<keyword evidence="4" id="KW-0805">Transcription regulation</keyword>
<dbReference type="SMART" id="SM00342">
    <property type="entry name" value="HTH_ARAC"/>
    <property type="match status" value="1"/>
</dbReference>
<keyword evidence="8" id="KW-0472">Membrane</keyword>
<dbReference type="Pfam" id="PF12833">
    <property type="entry name" value="HTH_18"/>
    <property type="match status" value="1"/>
</dbReference>
<feature type="transmembrane region" description="Helical" evidence="8">
    <location>
        <begin position="7"/>
        <end position="25"/>
    </location>
</feature>
<dbReference type="PROSITE" id="PS50109">
    <property type="entry name" value="HIS_KIN"/>
    <property type="match status" value="1"/>
</dbReference>
<feature type="domain" description="Response regulatory" evidence="11">
    <location>
        <begin position="1090"/>
        <end position="1205"/>
    </location>
</feature>
<dbReference type="InterPro" id="IPR036097">
    <property type="entry name" value="HisK_dim/P_sf"/>
</dbReference>
<dbReference type="Pfam" id="PF00072">
    <property type="entry name" value="Response_reg"/>
    <property type="match status" value="1"/>
</dbReference>
<dbReference type="Pfam" id="PF07495">
    <property type="entry name" value="Y_Y_Y"/>
    <property type="match status" value="1"/>
</dbReference>
<evidence type="ECO:0000256" key="1">
    <source>
        <dbReference type="ARBA" id="ARBA00000085"/>
    </source>
</evidence>
<sequence>MKKHTRKLYAYIFVIFWIFSFQSIIGQSSYVFHHLETSEGLSNNNVRTILRDSYGFLWVGTESGLNRYDGYEFKVFAMHPSVSNALPTDDILGLQEDGLGNIWIDLGYAYMVYKRDKDSFLSGTKELLLTLGIKSDNSAKIFVDKDKNLWIFNKKKVFFHNIKKKTTAVFKSKISLNKDISITDNGEFLYAIDDSGTCLKLNRKTGVFTFVALPNFIKQDVANANGTIYSDSKKGLWLYSYKNEQVFYKKNADEEWKSYKLISGLKTVSNAISSISENQFGQIWIGTDHKGLFVYDKEQDLFKNVVYNPWIETGLASNSVSCLYKDNNETIWVGYNKKGLSFYHESFRNFINFRHPECSDVSSMMEDYHGNIWLGTDGNGLYIKEKNSEIVRKLPLPNMAIISILEDKKKRIWFGTYQKGLFCYENGKITQYTTKNSKLTSNNIWSLKEDRNGNVWIGSLGGKIQVLQSGSDNFSSVITPFDYTVYVQDMFYDGGDKMYIGTVYGIIVIDILNYKDTFYQGNKKGNQSFAQNNQVSNIYKDKRGLLWLGSNEGLTIWNKTKDKLYYINKEKGLCDNSIKGIIEDNLNNIWVTTSNGLSILTVTSATNGEFTFSSKNYSVKDGLMDNYFNSHAICKLQNGDILLGNAVGYTILNPNKMSEKDQSRAKVIFTGLTVGNNTIQVDSFYDGRKLLDRTIQLTNQLNFKHDDKLISLQFTTGDLLSADKVKYVYQIEGFDTQWMPTQRNKIVISSLPTGHYKLLIKARNSDGVWNNVPTELSITVMPPFYFSIWAFIIYAILIIGMLIFLVRKTKERHLINMEQQRVQMDHEKEIHINEIKLKFFTNISHDLRTPLTLIITPLQILLKDTANENMKKKLSVMYKNAQQLMTLINSLLDFHKLDVGVERLNLKPGDFVNFISEIYTSFCVYAEERNISFLFFNDLKSLTMQFDQDKIQKILINILSNAFKYTLDGGTISIHIKQENGNVCVSVSDSGSGISDEEKKYIFERFYQAQQEQEKTGAGIGLHIVNEYINLHGGTITVTDNVPQGSIFTFKIPIKVVEDDTEEKYSAQNLLKEFEEEEEEQNNMPASKKVLLFVDDNNDFCEFIQDNLKEVYTVITANNGEEAIELLHKFNVTIIVSDVMMPIMNGIELCKKVKSNIHWSHIPVILLTARTADEHIEEGLELGADDYITKPFNFNLLKLRIQKFVEWTEKSHVSFSQKLDVSPAEITITSLDETLIENAIRIVEENINNIEFSVETLSTALGLSRGHLYKKLMAITGKGPTEFIRTIRLKRGRQLLEKSQLQIAEIAYEVGFNSPKRFAKYFREEFGSLPSEYLRIYKNSHKNNL</sequence>